<dbReference type="Proteomes" id="UP000038040">
    <property type="component" value="Unplaced"/>
</dbReference>
<name>A0A0N4UAF9_DRAME</name>
<dbReference type="Proteomes" id="UP000274756">
    <property type="component" value="Unassembled WGS sequence"/>
</dbReference>
<evidence type="ECO:0000313" key="2">
    <source>
        <dbReference type="Proteomes" id="UP000038040"/>
    </source>
</evidence>
<dbReference type="EMBL" id="UYYG01001165">
    <property type="protein sequence ID" value="VDN58043.1"/>
    <property type="molecule type" value="Genomic_DNA"/>
</dbReference>
<reference evidence="4" key="1">
    <citation type="submission" date="2017-02" db="UniProtKB">
        <authorList>
            <consortium name="WormBaseParasite"/>
        </authorList>
    </citation>
    <scope>IDENTIFICATION</scope>
</reference>
<evidence type="ECO:0000313" key="4">
    <source>
        <dbReference type="WBParaSite" id="DME_0000413301-mRNA-1"/>
    </source>
</evidence>
<evidence type="ECO:0000313" key="3">
    <source>
        <dbReference type="Proteomes" id="UP000274756"/>
    </source>
</evidence>
<dbReference type="AlphaFoldDB" id="A0A0N4UAF9"/>
<gene>
    <name evidence="1" type="ORF">DME_LOCUS8016</name>
</gene>
<organism evidence="2 4">
    <name type="scientific">Dracunculus medinensis</name>
    <name type="common">Guinea worm</name>
    <dbReference type="NCBI Taxonomy" id="318479"/>
    <lineage>
        <taxon>Eukaryota</taxon>
        <taxon>Metazoa</taxon>
        <taxon>Ecdysozoa</taxon>
        <taxon>Nematoda</taxon>
        <taxon>Chromadorea</taxon>
        <taxon>Rhabditida</taxon>
        <taxon>Spirurina</taxon>
        <taxon>Dracunculoidea</taxon>
        <taxon>Dracunculidae</taxon>
        <taxon>Dracunculus</taxon>
    </lineage>
</organism>
<sequence>MKELSETTDSDNQLCVQKLTLNVPRNSLNEQQFSPIHINRETEIFHETTWKKEQKHSETPETFARVLSREMLAVTAYGTLERLWISQTKRSLSMFFLNKYHVNVACRVYMAWMCMFHRADSRVIESGSEQRY</sequence>
<keyword evidence="3" id="KW-1185">Reference proteome</keyword>
<dbReference type="WBParaSite" id="DME_0000413301-mRNA-1">
    <property type="protein sequence ID" value="DME_0000413301-mRNA-1"/>
    <property type="gene ID" value="DME_0000413301"/>
</dbReference>
<accession>A0A0N4UAF9</accession>
<evidence type="ECO:0000313" key="1">
    <source>
        <dbReference type="EMBL" id="VDN58043.1"/>
    </source>
</evidence>
<protein>
    <submittedName>
        <fullName evidence="4">Ras-GEF domain-containing protein</fullName>
    </submittedName>
</protein>
<proteinExistence type="predicted"/>
<reference evidence="1 3" key="2">
    <citation type="submission" date="2018-11" db="EMBL/GenBank/DDBJ databases">
        <authorList>
            <consortium name="Pathogen Informatics"/>
        </authorList>
    </citation>
    <scope>NUCLEOTIDE SEQUENCE [LARGE SCALE GENOMIC DNA]</scope>
</reference>